<dbReference type="RefSeq" id="WP_065968170.1">
    <property type="nucleotide sequence ID" value="NZ_LWRZ01000283.1"/>
</dbReference>
<reference evidence="1 2" key="1">
    <citation type="journal article" date="2016" name="Int. J. Mol. Sci.">
        <title>Comparative genomics of the extreme acidophile Acidithiobacillus thiooxidans reveals intraspecific divergence and niche adaptation.</title>
        <authorList>
            <person name="Zhang X."/>
            <person name="Feng X."/>
            <person name="Tao J."/>
            <person name="Ma L."/>
            <person name="Xiao Y."/>
            <person name="Liang Y."/>
            <person name="Liu X."/>
            <person name="Yin H."/>
        </authorList>
    </citation>
    <scope>NUCLEOTIDE SEQUENCE [LARGE SCALE GENOMIC DNA]</scope>
    <source>
        <strain evidence="1 2">A02</strain>
    </source>
</reference>
<proteinExistence type="predicted"/>
<gene>
    <name evidence="1" type="ORF">A6P07_11485</name>
</gene>
<name>A0A1C2I6R4_ACITH</name>
<accession>A0A1C2I6R4</accession>
<dbReference type="EMBL" id="LWSA01000160">
    <property type="protein sequence ID" value="OCX71695.1"/>
    <property type="molecule type" value="Genomic_DNA"/>
</dbReference>
<dbReference type="Proteomes" id="UP000094893">
    <property type="component" value="Unassembled WGS sequence"/>
</dbReference>
<organism evidence="1 2">
    <name type="scientific">Acidithiobacillus thiooxidans</name>
    <name type="common">Thiobacillus thiooxidans</name>
    <dbReference type="NCBI Taxonomy" id="930"/>
    <lineage>
        <taxon>Bacteria</taxon>
        <taxon>Pseudomonadati</taxon>
        <taxon>Pseudomonadota</taxon>
        <taxon>Acidithiobacillia</taxon>
        <taxon>Acidithiobacillales</taxon>
        <taxon>Acidithiobacillaceae</taxon>
        <taxon>Acidithiobacillus</taxon>
    </lineage>
</organism>
<comment type="caution">
    <text evidence="1">The sequence shown here is derived from an EMBL/GenBank/DDBJ whole genome shotgun (WGS) entry which is preliminary data.</text>
</comment>
<sequence length="63" mass="7746">MMSKLTEYRRSQIRENARTFRQKQLDQGLRQYSFWLTDEQVKQIRKWLKGDGERLPSPDDDRD</sequence>
<protein>
    <submittedName>
        <fullName evidence="1">Uncharacterized protein</fullName>
    </submittedName>
</protein>
<dbReference type="AlphaFoldDB" id="A0A1C2I6R4"/>
<evidence type="ECO:0000313" key="1">
    <source>
        <dbReference type="EMBL" id="OCX71695.1"/>
    </source>
</evidence>
<evidence type="ECO:0000313" key="2">
    <source>
        <dbReference type="Proteomes" id="UP000094893"/>
    </source>
</evidence>